<dbReference type="AlphaFoldDB" id="A0A7S4D0S8"/>
<sequence length="99" mass="10122">MREEEVTSPGKAGGSDAIMRHCGDGPGTLDPRSFTGPGRTAQLLRRKVFRHGRCLTGGEGTVRATPAATTAVFAQGGHSLHGAPQVQGNRRGGGLTDGG</sequence>
<organism evidence="2">
    <name type="scientific">Eutreptiella gymnastica</name>
    <dbReference type="NCBI Taxonomy" id="73025"/>
    <lineage>
        <taxon>Eukaryota</taxon>
        <taxon>Discoba</taxon>
        <taxon>Euglenozoa</taxon>
        <taxon>Euglenida</taxon>
        <taxon>Spirocuta</taxon>
        <taxon>Euglenophyceae</taxon>
        <taxon>Eutreptiales</taxon>
        <taxon>Eutreptiaceae</taxon>
        <taxon>Eutreptiella</taxon>
    </lineage>
</organism>
<gene>
    <name evidence="2" type="ORF">EGYM00163_LOCUS22618</name>
</gene>
<accession>A0A7S4D0S8</accession>
<feature type="region of interest" description="Disordered" evidence="1">
    <location>
        <begin position="76"/>
        <end position="99"/>
    </location>
</feature>
<proteinExistence type="predicted"/>
<name>A0A7S4D0S8_9EUGL</name>
<feature type="compositionally biased region" description="Gly residues" evidence="1">
    <location>
        <begin position="90"/>
        <end position="99"/>
    </location>
</feature>
<evidence type="ECO:0000313" key="2">
    <source>
        <dbReference type="EMBL" id="CAE0811470.1"/>
    </source>
</evidence>
<feature type="region of interest" description="Disordered" evidence="1">
    <location>
        <begin position="1"/>
        <end position="38"/>
    </location>
</feature>
<dbReference type="EMBL" id="HBJA01064082">
    <property type="protein sequence ID" value="CAE0811470.1"/>
    <property type="molecule type" value="Transcribed_RNA"/>
</dbReference>
<evidence type="ECO:0000256" key="1">
    <source>
        <dbReference type="SAM" id="MobiDB-lite"/>
    </source>
</evidence>
<protein>
    <submittedName>
        <fullName evidence="2">Uncharacterized protein</fullName>
    </submittedName>
</protein>
<reference evidence="2" key="1">
    <citation type="submission" date="2021-01" db="EMBL/GenBank/DDBJ databases">
        <authorList>
            <person name="Corre E."/>
            <person name="Pelletier E."/>
            <person name="Niang G."/>
            <person name="Scheremetjew M."/>
            <person name="Finn R."/>
            <person name="Kale V."/>
            <person name="Holt S."/>
            <person name="Cochrane G."/>
            <person name="Meng A."/>
            <person name="Brown T."/>
            <person name="Cohen L."/>
        </authorList>
    </citation>
    <scope>NUCLEOTIDE SEQUENCE</scope>
    <source>
        <strain evidence="2">CCMP1594</strain>
    </source>
</reference>